<dbReference type="Pfam" id="PF13380">
    <property type="entry name" value="CoA_binding_2"/>
    <property type="match status" value="1"/>
</dbReference>
<dbReference type="Gene3D" id="3.40.50.261">
    <property type="entry name" value="Succinyl-CoA synthetase domains"/>
    <property type="match status" value="2"/>
</dbReference>
<reference evidence="8 9" key="1">
    <citation type="journal article" date="2012" name="J. Bacteriol.">
        <title>Draft Genome Sequence of the Purple Photosynthetic Bacterium Phaeospirillum molischianum DSM120, a Particularly Versatile Bacterium.</title>
        <authorList>
            <person name="Duquesne K."/>
            <person name="Prima V."/>
            <person name="Ji B."/>
            <person name="Rouy Z."/>
            <person name="Medigue C."/>
            <person name="Talla E."/>
            <person name="Sturgis J.N."/>
        </authorList>
    </citation>
    <scope>NUCLEOTIDE SEQUENCE [LARGE SCALE GENOMIC DNA]</scope>
    <source>
        <strain evidence="9">DSM120</strain>
    </source>
</reference>
<keyword evidence="2" id="KW-0436">Ligase</keyword>
<dbReference type="OrthoDB" id="9807426at2"/>
<dbReference type="Gene3D" id="3.30.1490.20">
    <property type="entry name" value="ATP-grasp fold, A domain"/>
    <property type="match status" value="1"/>
</dbReference>
<dbReference type="PROSITE" id="PS50975">
    <property type="entry name" value="ATP_GRASP"/>
    <property type="match status" value="1"/>
</dbReference>
<dbReference type="Pfam" id="PF13549">
    <property type="entry name" value="ATP-grasp_5"/>
    <property type="match status" value="1"/>
</dbReference>
<dbReference type="AlphaFoldDB" id="H8FSK7"/>
<dbReference type="EMBL" id="CAHP01000020">
    <property type="protein sequence ID" value="CCG41345.1"/>
    <property type="molecule type" value="Genomic_DNA"/>
</dbReference>
<comment type="caution">
    <text evidence="8">The sequence shown here is derived from an EMBL/GenBank/DDBJ whole genome shotgun (WGS) entry which is preliminary data.</text>
</comment>
<dbReference type="PANTHER" id="PTHR43334">
    <property type="entry name" value="ACETATE--COA LIGASE [ADP-FORMING]"/>
    <property type="match status" value="1"/>
</dbReference>
<sequence length="890" mass="95881">MSIRNLSHLFEPSSVAVIGASDRPLSAGAVVMRNLLTGGFKGPIMPVNPHQQAVAGVLAYPRVEALPIVPDLAVLCTPGASVPELVGQLGRIGTRAAVVIATDVDRPAMLAAARQHGVRILGTGSLGVLVPRIGLMASFSHLQALPGKVALVSQSGELCGAVLDWARPHGIGFSHFISLGNGDDIDFADVLDYLANDDQTRAILLYIEQIRRRGDLVAAARAAARNKPLLLVRVPDHLEIRRPGAFLSEALATPEECFDATVRRSGALRVGDVDELFGAVETLARARAVPGNRLAVVSNGGGMAMMAQAEMDEPGGPRLAVLSDQTRQKLTTLLPAGTPIGNPLDLGLDADAKRYGEAVRTLTEAEEINAVLVVHAPNAMADPVAAAQAVIETQKRQHGAVLTAWVGEEAVAPARRLFAEAGLPTYATPGQAVRAFRHLVHYRRNQTMLMETPPSQWEGFAEARVLARPIVERGLLAPEGMLIDSEARALLAAYGIPIQAAERAASPEEAAAAAERLGFPVSLTLDRPDLARKTEAGAIALGLDTAEAVRTAALGIRRRVAADNPEANNAGFTVQRSLYRPEARLLIAGIACDPLFGPVIVFGEGGRAVEVPRDHTVGLPPLNLPLARSMIGRTRIARLLKASETRPAADRDAVAEVLVRLSRMLADNPEIVACDINPLFADDEGVVALDARVRVRSWEDSDRRRFAILPYPAELEENATMKDGTPIQLRPIRPEDEPAHADLIAKMTPQDLRMRFFGLVREVQHFQLARMTQIDYEREMAFIATRYDAEGNQETLGVVRTVVDPDNQRAELGILVRSDLKGTGLGHTLLDKIIRYQRVRGTGQIFAQIMSENMAMLRLARRAGFRPHPSGEHEVIELVLDLQNGPPEAS</sequence>
<dbReference type="PROSITE" id="PS51186">
    <property type="entry name" value="GNAT"/>
    <property type="match status" value="1"/>
</dbReference>
<evidence type="ECO:0000313" key="8">
    <source>
        <dbReference type="EMBL" id="CCG41345.1"/>
    </source>
</evidence>
<dbReference type="GO" id="GO:0005524">
    <property type="term" value="F:ATP binding"/>
    <property type="evidence" value="ECO:0007669"/>
    <property type="project" value="UniProtKB-UniRule"/>
</dbReference>
<evidence type="ECO:0000256" key="4">
    <source>
        <dbReference type="ARBA" id="ARBA00022840"/>
    </source>
</evidence>
<dbReference type="Pfam" id="PF13607">
    <property type="entry name" value="Succ_CoA_lig"/>
    <property type="match status" value="1"/>
</dbReference>
<dbReference type="PANTHER" id="PTHR43334:SF1">
    <property type="entry name" value="3-HYDROXYPROPIONATE--COA LIGASE [ADP-FORMING]"/>
    <property type="match status" value="1"/>
</dbReference>
<dbReference type="Pfam" id="PF13302">
    <property type="entry name" value="Acetyltransf_3"/>
    <property type="match status" value="1"/>
</dbReference>
<keyword evidence="3 5" id="KW-0547">Nucleotide-binding</keyword>
<dbReference type="SUPFAM" id="SSF56059">
    <property type="entry name" value="Glutathione synthetase ATP-binding domain-like"/>
    <property type="match status" value="1"/>
</dbReference>
<dbReference type="eggNOG" id="COG1042">
    <property type="taxonomic scope" value="Bacteria"/>
</dbReference>
<dbReference type="InterPro" id="IPR011761">
    <property type="entry name" value="ATP-grasp"/>
</dbReference>
<dbReference type="RefSeq" id="WP_002728366.1">
    <property type="nucleotide sequence ID" value="NZ_CAHP01000020.1"/>
</dbReference>
<dbReference type="Gene3D" id="3.40.630.30">
    <property type="match status" value="1"/>
</dbReference>
<evidence type="ECO:0000259" key="7">
    <source>
        <dbReference type="PROSITE" id="PS51186"/>
    </source>
</evidence>
<dbReference type="SMART" id="SM00881">
    <property type="entry name" value="CoA_binding"/>
    <property type="match status" value="1"/>
</dbReference>
<organism evidence="8 9">
    <name type="scientific">Magnetospirillum molischianum DSM 120</name>
    <dbReference type="NCBI Taxonomy" id="1150626"/>
    <lineage>
        <taxon>Bacteria</taxon>
        <taxon>Pseudomonadati</taxon>
        <taxon>Pseudomonadota</taxon>
        <taxon>Alphaproteobacteria</taxon>
        <taxon>Rhodospirillales</taxon>
        <taxon>Rhodospirillaceae</taxon>
        <taxon>Magnetospirillum</taxon>
    </lineage>
</organism>
<dbReference type="GO" id="GO:0016747">
    <property type="term" value="F:acyltransferase activity, transferring groups other than amino-acyl groups"/>
    <property type="evidence" value="ECO:0007669"/>
    <property type="project" value="InterPro"/>
</dbReference>
<dbReference type="SUPFAM" id="SSF55729">
    <property type="entry name" value="Acyl-CoA N-acyltransferases (Nat)"/>
    <property type="match status" value="1"/>
</dbReference>
<dbReference type="InterPro" id="IPR016181">
    <property type="entry name" value="Acyl_CoA_acyltransferase"/>
</dbReference>
<protein>
    <submittedName>
        <fullName evidence="8">Uncharacterized protein</fullName>
    </submittedName>
</protein>
<dbReference type="eggNOG" id="COG1670">
    <property type="taxonomic scope" value="Bacteria"/>
</dbReference>
<gene>
    <name evidence="8" type="ORF">PHAMO_270186</name>
</gene>
<evidence type="ECO:0000259" key="6">
    <source>
        <dbReference type="PROSITE" id="PS50975"/>
    </source>
</evidence>
<dbReference type="InterPro" id="IPR016102">
    <property type="entry name" value="Succinyl-CoA_synth-like"/>
</dbReference>
<dbReference type="InterPro" id="IPR000182">
    <property type="entry name" value="GNAT_dom"/>
</dbReference>
<dbReference type="eggNOG" id="COG0045">
    <property type="taxonomic scope" value="Bacteria"/>
</dbReference>
<keyword evidence="4 5" id="KW-0067">ATP-binding</keyword>
<dbReference type="Gene3D" id="3.30.470.20">
    <property type="entry name" value="ATP-grasp fold, B domain"/>
    <property type="match status" value="1"/>
</dbReference>
<dbReference type="SUPFAM" id="SSF52210">
    <property type="entry name" value="Succinyl-CoA synthetase domains"/>
    <property type="match status" value="2"/>
</dbReference>
<keyword evidence="9" id="KW-1185">Reference proteome</keyword>
<feature type="domain" description="N-acetyltransferase" evidence="7">
    <location>
        <begin position="727"/>
        <end position="883"/>
    </location>
</feature>
<evidence type="ECO:0000256" key="1">
    <source>
        <dbReference type="ARBA" id="ARBA00022532"/>
    </source>
</evidence>
<dbReference type="InterPro" id="IPR032875">
    <property type="entry name" value="Succ_CoA_lig_flav_dom"/>
</dbReference>
<dbReference type="InterPro" id="IPR013815">
    <property type="entry name" value="ATP_grasp_subdomain_1"/>
</dbReference>
<dbReference type="InterPro" id="IPR036291">
    <property type="entry name" value="NAD(P)-bd_dom_sf"/>
</dbReference>
<name>H8FSK7_MAGML</name>
<dbReference type="GO" id="GO:0046872">
    <property type="term" value="F:metal ion binding"/>
    <property type="evidence" value="ECO:0007669"/>
    <property type="project" value="InterPro"/>
</dbReference>
<keyword evidence="1" id="KW-0816">Tricarboxylic acid cycle</keyword>
<evidence type="ECO:0000256" key="3">
    <source>
        <dbReference type="ARBA" id="ARBA00022741"/>
    </source>
</evidence>
<dbReference type="InterPro" id="IPR003781">
    <property type="entry name" value="CoA-bd"/>
</dbReference>
<dbReference type="InterPro" id="IPR051538">
    <property type="entry name" value="Acyl-CoA_Synth/Transferase"/>
</dbReference>
<evidence type="ECO:0000256" key="5">
    <source>
        <dbReference type="PROSITE-ProRule" id="PRU00409"/>
    </source>
</evidence>
<evidence type="ECO:0000256" key="2">
    <source>
        <dbReference type="ARBA" id="ARBA00022598"/>
    </source>
</evidence>
<dbReference type="Gene3D" id="3.40.50.720">
    <property type="entry name" value="NAD(P)-binding Rossmann-like Domain"/>
    <property type="match status" value="1"/>
</dbReference>
<accession>H8FSK7</accession>
<evidence type="ECO:0000313" key="9">
    <source>
        <dbReference type="Proteomes" id="UP000004169"/>
    </source>
</evidence>
<dbReference type="Proteomes" id="UP000004169">
    <property type="component" value="Unassembled WGS sequence"/>
</dbReference>
<dbReference type="GO" id="GO:0006099">
    <property type="term" value="P:tricarboxylic acid cycle"/>
    <property type="evidence" value="ECO:0007669"/>
    <property type="project" value="UniProtKB-KW"/>
</dbReference>
<dbReference type="GO" id="GO:0016874">
    <property type="term" value="F:ligase activity"/>
    <property type="evidence" value="ECO:0007669"/>
    <property type="project" value="UniProtKB-KW"/>
</dbReference>
<dbReference type="SUPFAM" id="SSF51735">
    <property type="entry name" value="NAD(P)-binding Rossmann-fold domains"/>
    <property type="match status" value="1"/>
</dbReference>
<feature type="domain" description="ATP-grasp" evidence="6">
    <location>
        <begin position="488"/>
        <end position="523"/>
    </location>
</feature>
<proteinExistence type="predicted"/>
<dbReference type="STRING" id="1150626.PHAMO_270186"/>